<keyword evidence="2 5" id="KW-0547">Nucleotide-binding</keyword>
<gene>
    <name evidence="6" type="ORF">ONB1V03_LOCUS23064</name>
</gene>
<dbReference type="PANTHER" id="PTHR21231:SF3">
    <property type="entry name" value="GPN-LOOP GTPASE 2"/>
    <property type="match status" value="1"/>
</dbReference>
<dbReference type="PANTHER" id="PTHR21231">
    <property type="entry name" value="XPA-BINDING PROTEIN 1-RELATED"/>
    <property type="match status" value="1"/>
</dbReference>
<dbReference type="Pfam" id="PF03029">
    <property type="entry name" value="ATP_bind_1"/>
    <property type="match status" value="2"/>
</dbReference>
<dbReference type="EMBL" id="OC970521">
    <property type="protein sequence ID" value="CAD7666773.1"/>
    <property type="molecule type" value="Genomic_DNA"/>
</dbReference>
<sequence length="197" mass="22017">ITLSDVMETMSLGPNGSLLYCIDFLDENFDWFCDELVNAVKSVTKPNESMVPYVIIDCPGQIELYTNHTALKSFVNKLNSLAKRETPTDGSDGSVGLDVRLVVVNIVDSHYTNDASKFISVALNCLNSMIHLEMPHISVLSKVDLIQKYSKTDFGLDFYCDLLDLNYLVDKVNEQNDPFLAKYKKLTAALAGVIEDY</sequence>
<protein>
    <recommendedName>
        <fullName evidence="5">GPN-loop GTPase 2</fullName>
    </recommendedName>
</protein>
<evidence type="ECO:0000256" key="5">
    <source>
        <dbReference type="RuleBase" id="RU365059"/>
    </source>
</evidence>
<comment type="subunit">
    <text evidence="5">Binds to RNA polymerase II (RNAPII).</text>
</comment>
<evidence type="ECO:0000256" key="1">
    <source>
        <dbReference type="ARBA" id="ARBA00005290"/>
    </source>
</evidence>
<comment type="function">
    <text evidence="5">Small GTPase required for proper localization of RNA polymerase II and III (RNAPII and RNAPIII). May act at an RNAP assembly step prior to nuclear import.</text>
</comment>
<dbReference type="GO" id="GO:0003924">
    <property type="term" value="F:GTPase activity"/>
    <property type="evidence" value="ECO:0007669"/>
    <property type="project" value="TreeGrafter"/>
</dbReference>
<keyword evidence="4 5" id="KW-0342">GTP-binding</keyword>
<dbReference type="GO" id="GO:0005525">
    <property type="term" value="F:GTP binding"/>
    <property type="evidence" value="ECO:0007669"/>
    <property type="project" value="UniProtKB-KW"/>
</dbReference>
<organism evidence="6">
    <name type="scientific">Oppiella nova</name>
    <dbReference type="NCBI Taxonomy" id="334625"/>
    <lineage>
        <taxon>Eukaryota</taxon>
        <taxon>Metazoa</taxon>
        <taxon>Ecdysozoa</taxon>
        <taxon>Arthropoda</taxon>
        <taxon>Chelicerata</taxon>
        <taxon>Arachnida</taxon>
        <taxon>Acari</taxon>
        <taxon>Acariformes</taxon>
        <taxon>Sarcoptiformes</taxon>
        <taxon>Oribatida</taxon>
        <taxon>Brachypylina</taxon>
        <taxon>Oppioidea</taxon>
        <taxon>Oppiidae</taxon>
        <taxon>Oppiella</taxon>
    </lineage>
</organism>
<comment type="similarity">
    <text evidence="1 5">Belongs to the GPN-loop GTPase family.</text>
</comment>
<accession>A0A7R9R1J5</accession>
<dbReference type="InterPro" id="IPR027417">
    <property type="entry name" value="P-loop_NTPase"/>
</dbReference>
<dbReference type="Proteomes" id="UP000728032">
    <property type="component" value="Unassembled WGS sequence"/>
</dbReference>
<dbReference type="SUPFAM" id="SSF52540">
    <property type="entry name" value="P-loop containing nucleoside triphosphate hydrolases"/>
    <property type="match status" value="1"/>
</dbReference>
<dbReference type="GO" id="GO:0005737">
    <property type="term" value="C:cytoplasm"/>
    <property type="evidence" value="ECO:0007669"/>
    <property type="project" value="TreeGrafter"/>
</dbReference>
<feature type="non-terminal residue" evidence="6">
    <location>
        <position position="197"/>
    </location>
</feature>
<dbReference type="OrthoDB" id="5839at2759"/>
<evidence type="ECO:0000313" key="7">
    <source>
        <dbReference type="Proteomes" id="UP000728032"/>
    </source>
</evidence>
<dbReference type="EMBL" id="CAJPVJ010055696">
    <property type="protein sequence ID" value="CAG2183644.1"/>
    <property type="molecule type" value="Genomic_DNA"/>
</dbReference>
<proteinExistence type="inferred from homology"/>
<feature type="non-terminal residue" evidence="6">
    <location>
        <position position="1"/>
    </location>
</feature>
<name>A0A7R9R1J5_9ACAR</name>
<evidence type="ECO:0000256" key="4">
    <source>
        <dbReference type="ARBA" id="ARBA00023134"/>
    </source>
</evidence>
<keyword evidence="3 5" id="KW-0378">Hydrolase</keyword>
<evidence type="ECO:0000256" key="2">
    <source>
        <dbReference type="ARBA" id="ARBA00022741"/>
    </source>
</evidence>
<dbReference type="InterPro" id="IPR004130">
    <property type="entry name" value="Gpn"/>
</dbReference>
<keyword evidence="7" id="KW-1185">Reference proteome</keyword>
<dbReference type="AlphaFoldDB" id="A0A7R9R1J5"/>
<evidence type="ECO:0000313" key="6">
    <source>
        <dbReference type="EMBL" id="CAD7666773.1"/>
    </source>
</evidence>
<reference evidence="6" key="1">
    <citation type="submission" date="2020-11" db="EMBL/GenBank/DDBJ databases">
        <authorList>
            <person name="Tran Van P."/>
        </authorList>
    </citation>
    <scope>NUCLEOTIDE SEQUENCE</scope>
</reference>
<evidence type="ECO:0000256" key="3">
    <source>
        <dbReference type="ARBA" id="ARBA00022801"/>
    </source>
</evidence>
<dbReference type="Gene3D" id="3.40.50.300">
    <property type="entry name" value="P-loop containing nucleotide triphosphate hydrolases"/>
    <property type="match status" value="1"/>
</dbReference>